<evidence type="ECO:0000313" key="2">
    <source>
        <dbReference type="Proteomes" id="UP000000607"/>
    </source>
</evidence>
<name>Q65V67_MANSM</name>
<proteinExistence type="predicted"/>
<protein>
    <submittedName>
        <fullName evidence="1">Uncharacterized protein</fullName>
    </submittedName>
</protein>
<dbReference type="HOGENOM" id="CLU_3382593_0_0_6"/>
<organism evidence="1 2">
    <name type="scientific">Mannheimia succiniciproducens (strain KCTC 0769BP / MBEL55E)</name>
    <dbReference type="NCBI Taxonomy" id="221988"/>
    <lineage>
        <taxon>Bacteria</taxon>
        <taxon>Pseudomonadati</taxon>
        <taxon>Pseudomonadota</taxon>
        <taxon>Gammaproteobacteria</taxon>
        <taxon>Pasteurellales</taxon>
        <taxon>Pasteurellaceae</taxon>
        <taxon>Basfia</taxon>
    </lineage>
</organism>
<accession>Q65V67</accession>
<dbReference type="AlphaFoldDB" id="Q65V67"/>
<dbReference type="Proteomes" id="UP000000607">
    <property type="component" value="Chromosome"/>
</dbReference>
<reference evidence="1 2" key="1">
    <citation type="journal article" date="2004" name="Nat. Biotechnol.">
        <title>The genome sequence of the capnophilic rumen bacterium Mannheimia succiniciproducens.</title>
        <authorList>
            <person name="Hong S.H."/>
            <person name="Kim J.S."/>
            <person name="Lee S.Y."/>
            <person name="In Y.H."/>
            <person name="Choi S.S."/>
            <person name="Rih J.-K."/>
            <person name="Kim C.H."/>
            <person name="Jeong H."/>
            <person name="Hur C.G."/>
            <person name="Kim J.J."/>
        </authorList>
    </citation>
    <scope>NUCLEOTIDE SEQUENCE [LARGE SCALE GENOMIC DNA]</scope>
    <source>
        <strain evidence="2">KCTC 0769BP / MBEL55E</strain>
    </source>
</reference>
<sequence>MKNNPLKTIDRTIKVRSVFSKFFKVPYATKISR</sequence>
<gene>
    <name evidence="1" type="ordered locus">MS0536</name>
</gene>
<keyword evidence="2" id="KW-1185">Reference proteome</keyword>
<dbReference type="EMBL" id="AE016827">
    <property type="protein sequence ID" value="AAU37143.1"/>
    <property type="molecule type" value="Genomic_DNA"/>
</dbReference>
<dbReference type="KEGG" id="msu:MS0536"/>
<evidence type="ECO:0000313" key="1">
    <source>
        <dbReference type="EMBL" id="AAU37143.1"/>
    </source>
</evidence>